<gene>
    <name evidence="4" type="ORF">GALL_424230</name>
</gene>
<comment type="caution">
    <text evidence="4">The sequence shown here is derived from an EMBL/GenBank/DDBJ whole genome shotgun (WGS) entry which is preliminary data.</text>
</comment>
<dbReference type="InterPro" id="IPR024185">
    <property type="entry name" value="FTHF_cligase-like_sf"/>
</dbReference>
<dbReference type="GO" id="GO:0030272">
    <property type="term" value="F:5-formyltetrahydrofolate cyclo-ligase activity"/>
    <property type="evidence" value="ECO:0007669"/>
    <property type="project" value="TreeGrafter"/>
</dbReference>
<dbReference type="Gene3D" id="3.40.50.10420">
    <property type="entry name" value="NagB/RpiA/CoA transferase-like"/>
    <property type="match status" value="1"/>
</dbReference>
<accession>A0A1J5PWP8</accession>
<dbReference type="NCBIfam" id="TIGR02727">
    <property type="entry name" value="MTHFS_bact"/>
    <property type="match status" value="1"/>
</dbReference>
<evidence type="ECO:0000313" key="4">
    <source>
        <dbReference type="EMBL" id="OIQ75905.1"/>
    </source>
</evidence>
<name>A0A1J5PWP8_9ZZZZ</name>
<dbReference type="GO" id="GO:0035999">
    <property type="term" value="P:tetrahydrofolate interconversion"/>
    <property type="evidence" value="ECO:0007669"/>
    <property type="project" value="TreeGrafter"/>
</dbReference>
<dbReference type="GO" id="GO:0009396">
    <property type="term" value="P:folic acid-containing compound biosynthetic process"/>
    <property type="evidence" value="ECO:0007669"/>
    <property type="project" value="TreeGrafter"/>
</dbReference>
<dbReference type="PIRSF" id="PIRSF006806">
    <property type="entry name" value="FTHF_cligase"/>
    <property type="match status" value="1"/>
</dbReference>
<dbReference type="InterPro" id="IPR002698">
    <property type="entry name" value="FTHF_cligase"/>
</dbReference>
<evidence type="ECO:0000256" key="1">
    <source>
        <dbReference type="ARBA" id="ARBA00010638"/>
    </source>
</evidence>
<dbReference type="GO" id="GO:0005524">
    <property type="term" value="F:ATP binding"/>
    <property type="evidence" value="ECO:0007669"/>
    <property type="project" value="UniProtKB-KW"/>
</dbReference>
<evidence type="ECO:0000256" key="3">
    <source>
        <dbReference type="ARBA" id="ARBA00022840"/>
    </source>
</evidence>
<sequence>MPASRDRAELRRELLERRGALAQREARDAARAAALRRALQRLRPASVGAYCATRGEFDALPLLAELAAAGSPRLALPVVDPPTRGMRFAAWRPGEALRSGPYGIAEPQCADTTLVPELLLVPCVGFVDIGLRLGYGGGYYDRYLAGRGDVFTIGLAFDDCRLDELHAEPHDHLLDLILTETAAYGLQAAIMADDDA</sequence>
<dbReference type="PANTHER" id="PTHR23407:SF1">
    <property type="entry name" value="5-FORMYLTETRAHYDROFOLATE CYCLO-LIGASE"/>
    <property type="match status" value="1"/>
</dbReference>
<protein>
    <submittedName>
        <fullName evidence="4">5-formyltetrahydrofolate cyclo-ligase family protein</fullName>
    </submittedName>
</protein>
<organism evidence="4">
    <name type="scientific">mine drainage metagenome</name>
    <dbReference type="NCBI Taxonomy" id="410659"/>
    <lineage>
        <taxon>unclassified sequences</taxon>
        <taxon>metagenomes</taxon>
        <taxon>ecological metagenomes</taxon>
    </lineage>
</organism>
<comment type="similarity">
    <text evidence="1">Belongs to the 5-formyltetrahydrofolate cyclo-ligase family.</text>
</comment>
<dbReference type="InterPro" id="IPR037171">
    <property type="entry name" value="NagB/RpiA_transferase-like"/>
</dbReference>
<dbReference type="EMBL" id="MLJW01002021">
    <property type="protein sequence ID" value="OIQ75905.1"/>
    <property type="molecule type" value="Genomic_DNA"/>
</dbReference>
<dbReference type="AlphaFoldDB" id="A0A1J5PWP8"/>
<dbReference type="Pfam" id="PF01812">
    <property type="entry name" value="5-FTHF_cyc-lig"/>
    <property type="match status" value="1"/>
</dbReference>
<reference evidence="4" key="1">
    <citation type="submission" date="2016-10" db="EMBL/GenBank/DDBJ databases">
        <title>Sequence of Gallionella enrichment culture.</title>
        <authorList>
            <person name="Poehlein A."/>
            <person name="Muehling M."/>
            <person name="Daniel R."/>
        </authorList>
    </citation>
    <scope>NUCLEOTIDE SEQUENCE</scope>
</reference>
<keyword evidence="3" id="KW-0067">ATP-binding</keyword>
<evidence type="ECO:0000256" key="2">
    <source>
        <dbReference type="ARBA" id="ARBA00022741"/>
    </source>
</evidence>
<keyword evidence="4" id="KW-0436">Ligase</keyword>
<keyword evidence="2" id="KW-0547">Nucleotide-binding</keyword>
<dbReference type="SUPFAM" id="SSF100950">
    <property type="entry name" value="NagB/RpiA/CoA transferase-like"/>
    <property type="match status" value="1"/>
</dbReference>
<dbReference type="PANTHER" id="PTHR23407">
    <property type="entry name" value="ATPASE INHIBITOR/5-FORMYLTETRAHYDROFOLATE CYCLO-LIGASE"/>
    <property type="match status" value="1"/>
</dbReference>
<proteinExistence type="inferred from homology"/>